<protein>
    <recommendedName>
        <fullName evidence="2">CHAT domain-containing protein</fullName>
    </recommendedName>
</protein>
<evidence type="ECO:0000259" key="2">
    <source>
        <dbReference type="Pfam" id="PF12770"/>
    </source>
</evidence>
<proteinExistence type="predicted"/>
<dbReference type="Pfam" id="PF12770">
    <property type="entry name" value="CHAT"/>
    <property type="match status" value="1"/>
</dbReference>
<dbReference type="PANTHER" id="PTHR19959">
    <property type="entry name" value="KINESIN LIGHT CHAIN"/>
    <property type="match status" value="1"/>
</dbReference>
<feature type="domain" description="CHAT" evidence="2">
    <location>
        <begin position="959"/>
        <end position="1202"/>
    </location>
</feature>
<keyword evidence="4" id="KW-1185">Reference proteome</keyword>
<dbReference type="SUPFAM" id="SSF48452">
    <property type="entry name" value="TPR-like"/>
    <property type="match status" value="1"/>
</dbReference>
<evidence type="ECO:0000313" key="3">
    <source>
        <dbReference type="EMBL" id="KAF5320358.1"/>
    </source>
</evidence>
<dbReference type="OrthoDB" id="9991317at2759"/>
<gene>
    <name evidence="3" type="ORF">D9611_011275</name>
</gene>
<comment type="caution">
    <text evidence="3">The sequence shown here is derived from an EMBL/GenBank/DDBJ whole genome shotgun (WGS) entry which is preliminary data.</text>
</comment>
<dbReference type="PANTHER" id="PTHR19959:SF119">
    <property type="entry name" value="FUNGAL LIPASE-LIKE DOMAIN-CONTAINING PROTEIN"/>
    <property type="match status" value="1"/>
</dbReference>
<name>A0A8H5BC59_9AGAR</name>
<evidence type="ECO:0000313" key="4">
    <source>
        <dbReference type="Proteomes" id="UP000541558"/>
    </source>
</evidence>
<sequence>MGQQNSLTTDTDIRGESQICMTDIVVERTDEIGDHKPSLNLTELWVFGIPELPEGKCFPLTNASSTRWEVSDFISISSDVKGIDCIVKSKEGGDEGYLHLNVARMITSNIKQDNRLSENMGVCDSGMELTLSSEVLVMSSEEPGGDESIASQFSILGDALQTRFENTGSLSDIDEAITANRNALALIPDGSASQPSALFRLGTTLSMRFDLTGDVRDNAEAITLARRAAELDPNHYSALNLLGISLSSRFVRVGELSDIHEAILVLQNVVDHTPQEDSRLYSFLNTLAASLSERFQRTGELSDISESIRVQQRAVSLIPSNHPHLHNLLKNLGGFLALRYQRTGELSDISESIVSQRKAVELTPQDHPALSAHLKHLGATFGIRFSRTGDLGDITEAITMQQRAIELTPHYHPDLPSRLDDLGNTFYFRFSQTGDISEAAEAISLKQRAIQLTPKDDAKLPMRLSNLGNVFQGRFTFTRDPSDMAEAMSLKQRVVDLTPPNHRELPARLSTLGNSFVIHHKSSGKLSDADKAVSLHQRAADLTPQDHAELPDLLQNLACSLIYRFQQTGNISDLNTTVPVLRRAIELAPPRHPHRHSFFLTLANAFIMRFEKTGDISDVSESISAARETLEIVPPGHVDVPSSLRTLGRGLRCRFDLTFDKEDLDASISQYKAAAISTSGSLEIRLQAAQAWASLLTHQYPQSPEILLSFDTALGLLALFAGLDRTVRGRYSQLQNTSDIALKAAAAACSLGREDKALEWLEQGRCLVWSQLNNLRTPLDDLRACDATLARRISEVSNRLEVAGSSRGSSNIDMPLSQKISIEAEARAHMELAREWDDLLQTTRAIPGFESFLKPLSCFSLMANLPEEGPIVVINIDKSRCDAIALLAGLDEPLPIPLPNFSVEKADVYRADLKSQLQSRLLRARGPPDSAGLDDESLPRGMRSADIGPQEDHPVHGVLQGLWEDVVKPILNVLGISKATEASEQAFPRIWWCPTGPLSFLPLHAAGIYRGTDPESVLDYVVSSYTPTVTAITDRVKSRRSIDTQVSGLFLTNQPCAPDAPAINGTTKEVQSIFNRAKGSGVRALKLEGGDMTVDQCLESMQNYSSIHLACHAAQNAAEPLQSRFLFHNGSLELATILKTNLKNADLAFLSACQTSTGDEKISDEAVHLAAGMLAAGYRRVVATMWSIGDTPAQEVATDFYDFIIAQRKGDCGTAFDGVASGTLSTRCWLGFPSKKIIIVHNGDDDDDDKALFNDQPLAIAKNMGMAVENTHTEEGARTGLNSRLQRE</sequence>
<reference evidence="3 4" key="1">
    <citation type="journal article" date="2020" name="ISME J.">
        <title>Uncovering the hidden diversity of litter-decomposition mechanisms in mushroom-forming fungi.</title>
        <authorList>
            <person name="Floudas D."/>
            <person name="Bentzer J."/>
            <person name="Ahren D."/>
            <person name="Johansson T."/>
            <person name="Persson P."/>
            <person name="Tunlid A."/>
        </authorList>
    </citation>
    <scope>NUCLEOTIDE SEQUENCE [LARGE SCALE GENOMIC DNA]</scope>
    <source>
        <strain evidence="3 4">CBS 175.51</strain>
    </source>
</reference>
<evidence type="ECO:0000256" key="1">
    <source>
        <dbReference type="SAM" id="MobiDB-lite"/>
    </source>
</evidence>
<dbReference type="Proteomes" id="UP000541558">
    <property type="component" value="Unassembled WGS sequence"/>
</dbReference>
<feature type="region of interest" description="Disordered" evidence="1">
    <location>
        <begin position="1269"/>
        <end position="1288"/>
    </location>
</feature>
<dbReference type="InterPro" id="IPR024983">
    <property type="entry name" value="CHAT_dom"/>
</dbReference>
<dbReference type="EMBL" id="JAACJK010000170">
    <property type="protein sequence ID" value="KAF5320358.1"/>
    <property type="molecule type" value="Genomic_DNA"/>
</dbReference>
<accession>A0A8H5BC59</accession>
<dbReference type="InterPro" id="IPR011990">
    <property type="entry name" value="TPR-like_helical_dom_sf"/>
</dbReference>
<organism evidence="3 4">
    <name type="scientific">Ephemerocybe angulata</name>
    <dbReference type="NCBI Taxonomy" id="980116"/>
    <lineage>
        <taxon>Eukaryota</taxon>
        <taxon>Fungi</taxon>
        <taxon>Dikarya</taxon>
        <taxon>Basidiomycota</taxon>
        <taxon>Agaricomycotina</taxon>
        <taxon>Agaricomycetes</taxon>
        <taxon>Agaricomycetidae</taxon>
        <taxon>Agaricales</taxon>
        <taxon>Agaricineae</taxon>
        <taxon>Psathyrellaceae</taxon>
        <taxon>Ephemerocybe</taxon>
    </lineage>
</organism>
<dbReference type="Gene3D" id="1.25.40.10">
    <property type="entry name" value="Tetratricopeptide repeat domain"/>
    <property type="match status" value="3"/>
</dbReference>